<feature type="transmembrane region" description="Helical" evidence="6">
    <location>
        <begin position="287"/>
        <end position="305"/>
    </location>
</feature>
<reference evidence="8" key="1">
    <citation type="journal article" date="2014" name="Int. J. Syst. Evol. Microbiol.">
        <title>Complete genome sequence of Corynebacterium casei LMG S-19264T (=DSM 44701T), isolated from a smear-ripened cheese.</title>
        <authorList>
            <consortium name="US DOE Joint Genome Institute (JGI-PGF)"/>
            <person name="Walter F."/>
            <person name="Albersmeier A."/>
            <person name="Kalinowski J."/>
            <person name="Ruckert C."/>
        </authorList>
    </citation>
    <scope>NUCLEOTIDE SEQUENCE</scope>
    <source>
        <strain evidence="8">JCM 3276</strain>
    </source>
</reference>
<reference evidence="8" key="2">
    <citation type="submission" date="2020-09" db="EMBL/GenBank/DDBJ databases">
        <authorList>
            <person name="Sun Q."/>
            <person name="Ohkuma M."/>
        </authorList>
    </citation>
    <scope>NUCLEOTIDE SEQUENCE</scope>
    <source>
        <strain evidence="8">JCM 3276</strain>
    </source>
</reference>
<feature type="domain" description="EamA" evidence="7">
    <location>
        <begin position="42"/>
        <end position="178"/>
    </location>
</feature>
<comment type="caution">
    <text evidence="8">The sequence shown here is derived from an EMBL/GenBank/DDBJ whole genome shotgun (WGS) entry which is preliminary data.</text>
</comment>
<feature type="transmembrane region" description="Helical" evidence="6">
    <location>
        <begin position="311"/>
        <end position="328"/>
    </location>
</feature>
<feature type="transmembrane region" description="Helical" evidence="6">
    <location>
        <begin position="256"/>
        <end position="275"/>
    </location>
</feature>
<dbReference type="GO" id="GO:0016020">
    <property type="term" value="C:membrane"/>
    <property type="evidence" value="ECO:0007669"/>
    <property type="project" value="UniProtKB-SubCell"/>
</dbReference>
<feature type="transmembrane region" description="Helical" evidence="6">
    <location>
        <begin position="222"/>
        <end position="244"/>
    </location>
</feature>
<dbReference type="InterPro" id="IPR037185">
    <property type="entry name" value="EmrE-like"/>
</dbReference>
<evidence type="ECO:0000256" key="4">
    <source>
        <dbReference type="ARBA" id="ARBA00022989"/>
    </source>
</evidence>
<keyword evidence="3 6" id="KW-0812">Transmembrane</keyword>
<accession>A0A918LHL4</accession>
<dbReference type="InterPro" id="IPR050638">
    <property type="entry name" value="AA-Vitamin_Transporters"/>
</dbReference>
<dbReference type="Pfam" id="PF00892">
    <property type="entry name" value="EamA"/>
    <property type="match status" value="2"/>
</dbReference>
<dbReference type="AlphaFoldDB" id="A0A918LHL4"/>
<protein>
    <recommendedName>
        <fullName evidence="7">EamA domain-containing protein</fullName>
    </recommendedName>
</protein>
<evidence type="ECO:0000256" key="2">
    <source>
        <dbReference type="ARBA" id="ARBA00007362"/>
    </source>
</evidence>
<comment type="similarity">
    <text evidence="2">Belongs to the EamA transporter family.</text>
</comment>
<evidence type="ECO:0000256" key="1">
    <source>
        <dbReference type="ARBA" id="ARBA00004141"/>
    </source>
</evidence>
<dbReference type="SUPFAM" id="SSF103481">
    <property type="entry name" value="Multidrug resistance efflux transporter EmrE"/>
    <property type="match status" value="2"/>
</dbReference>
<keyword evidence="4 6" id="KW-1133">Transmembrane helix</keyword>
<evidence type="ECO:0000256" key="3">
    <source>
        <dbReference type="ARBA" id="ARBA00022692"/>
    </source>
</evidence>
<feature type="transmembrane region" description="Helical" evidence="6">
    <location>
        <begin position="107"/>
        <end position="128"/>
    </location>
</feature>
<comment type="subcellular location">
    <subcellularLocation>
        <location evidence="1">Membrane</location>
        <topology evidence="1">Multi-pass membrane protein</topology>
    </subcellularLocation>
</comment>
<evidence type="ECO:0000256" key="5">
    <source>
        <dbReference type="ARBA" id="ARBA00023136"/>
    </source>
</evidence>
<dbReference type="InterPro" id="IPR000620">
    <property type="entry name" value="EamA_dom"/>
</dbReference>
<dbReference type="EMBL" id="BMRB01000005">
    <property type="protein sequence ID" value="GGS48841.1"/>
    <property type="molecule type" value="Genomic_DNA"/>
</dbReference>
<feature type="domain" description="EamA" evidence="7">
    <location>
        <begin position="192"/>
        <end position="328"/>
    </location>
</feature>
<feature type="transmembrane region" description="Helical" evidence="6">
    <location>
        <begin position="162"/>
        <end position="184"/>
    </location>
</feature>
<keyword evidence="9" id="KW-1185">Reference proteome</keyword>
<evidence type="ECO:0000313" key="9">
    <source>
        <dbReference type="Proteomes" id="UP000660680"/>
    </source>
</evidence>
<gene>
    <name evidence="8" type="ORF">GCM10010171_49940</name>
</gene>
<dbReference type="PANTHER" id="PTHR32322">
    <property type="entry name" value="INNER MEMBRANE TRANSPORTER"/>
    <property type="match status" value="1"/>
</dbReference>
<dbReference type="Proteomes" id="UP000660680">
    <property type="component" value="Unassembled WGS sequence"/>
</dbReference>
<feature type="transmembrane region" description="Helical" evidence="6">
    <location>
        <begin position="66"/>
        <end position="87"/>
    </location>
</feature>
<evidence type="ECO:0000313" key="8">
    <source>
        <dbReference type="EMBL" id="GGS48841.1"/>
    </source>
</evidence>
<keyword evidence="5 6" id="KW-0472">Membrane</keyword>
<proteinExistence type="inferred from homology"/>
<dbReference type="Gene3D" id="1.10.3730.20">
    <property type="match status" value="1"/>
</dbReference>
<sequence length="338" mass="34641">MLVAFAVWATASAVAAVMHGCRAARYPGGMAVGNSNGSRAVAYALMAGGMALFGSATPVSRLVGEAFPAMLASGLRMLTAVVVLVPLLVVRRRTDWPGERLGVRDRWLLAGIAVVGTFGFTVLLFLGMRQAPGAVGAVVMAMTPAVTAVGAVLFLSDRINRWSAMGLALAVCGVLVVNLGGAVGGQGENVWLGSVLVFGAVCCEATYTLLGKKLTAGLTPLAISAVAAVGAGLLFAPFAVVDALSFDWGVPSGADWLAVLWWGAATMGVGSVLWFSGMRRSSGATASGFMAVMPVSALLLSYVLLGESFHWSHVVGIAAVLLGLAAVIRSDQSAREER</sequence>
<dbReference type="PANTHER" id="PTHR32322:SF2">
    <property type="entry name" value="EAMA DOMAIN-CONTAINING PROTEIN"/>
    <property type="match status" value="1"/>
</dbReference>
<name>A0A918LHL4_9PSEU</name>
<evidence type="ECO:0000259" key="7">
    <source>
        <dbReference type="Pfam" id="PF00892"/>
    </source>
</evidence>
<evidence type="ECO:0000256" key="6">
    <source>
        <dbReference type="SAM" id="Phobius"/>
    </source>
</evidence>
<organism evidence="8 9">
    <name type="scientific">Actinokineospora fastidiosa</name>
    <dbReference type="NCBI Taxonomy" id="1816"/>
    <lineage>
        <taxon>Bacteria</taxon>
        <taxon>Bacillati</taxon>
        <taxon>Actinomycetota</taxon>
        <taxon>Actinomycetes</taxon>
        <taxon>Pseudonocardiales</taxon>
        <taxon>Pseudonocardiaceae</taxon>
        <taxon>Actinokineospora</taxon>
    </lineage>
</organism>
<feature type="transmembrane region" description="Helical" evidence="6">
    <location>
        <begin position="134"/>
        <end position="155"/>
    </location>
</feature>
<feature type="transmembrane region" description="Helical" evidence="6">
    <location>
        <begin position="190"/>
        <end position="210"/>
    </location>
</feature>